<keyword evidence="3" id="KW-1185">Reference proteome</keyword>
<feature type="domain" description="DUF5618" evidence="1">
    <location>
        <begin position="1"/>
        <end position="84"/>
    </location>
</feature>
<organism evidence="2 3">
    <name type="scientific">Dyadobacter soli</name>
    <dbReference type="NCBI Taxonomy" id="659014"/>
    <lineage>
        <taxon>Bacteria</taxon>
        <taxon>Pseudomonadati</taxon>
        <taxon>Bacteroidota</taxon>
        <taxon>Cytophagia</taxon>
        <taxon>Cytophagales</taxon>
        <taxon>Spirosomataceae</taxon>
        <taxon>Dyadobacter</taxon>
    </lineage>
</organism>
<name>A0A1G7KFQ4_9BACT</name>
<dbReference type="Gene3D" id="1.20.120.330">
    <property type="entry name" value="Nucleotidyltransferases domain 2"/>
    <property type="match status" value="1"/>
</dbReference>
<reference evidence="3" key="1">
    <citation type="submission" date="2016-10" db="EMBL/GenBank/DDBJ databases">
        <authorList>
            <person name="Varghese N."/>
            <person name="Submissions S."/>
        </authorList>
    </citation>
    <scope>NUCLEOTIDE SEQUENCE [LARGE SCALE GENOMIC DNA]</scope>
    <source>
        <strain evidence="3">DSM 25329</strain>
    </source>
</reference>
<dbReference type="Pfam" id="PF18498">
    <property type="entry name" value="DUF5618"/>
    <property type="match status" value="1"/>
</dbReference>
<sequence length="89" mass="10246">MAARTAFKGVLIAVRALFELKSREKRNIWWYEEHLELLDKSVSVSFETTRLLLYDAMGRRGITSVEIASLAFQNADEVVQWVENHTADC</sequence>
<proteinExistence type="predicted"/>
<evidence type="ECO:0000259" key="1">
    <source>
        <dbReference type="Pfam" id="PF18498"/>
    </source>
</evidence>
<dbReference type="STRING" id="659014.SAMN04487996_110104"/>
<evidence type="ECO:0000313" key="2">
    <source>
        <dbReference type="EMBL" id="SDF36037.1"/>
    </source>
</evidence>
<dbReference type="Proteomes" id="UP000198748">
    <property type="component" value="Unassembled WGS sequence"/>
</dbReference>
<accession>A0A1G7KFQ4</accession>
<gene>
    <name evidence="2" type="ORF">SAMN04487996_110104</name>
</gene>
<dbReference type="AlphaFoldDB" id="A0A1G7KFQ4"/>
<evidence type="ECO:0000313" key="3">
    <source>
        <dbReference type="Proteomes" id="UP000198748"/>
    </source>
</evidence>
<dbReference type="InterPro" id="IPR040988">
    <property type="entry name" value="DUF5618"/>
</dbReference>
<dbReference type="EMBL" id="FNAN01000010">
    <property type="protein sequence ID" value="SDF36037.1"/>
    <property type="molecule type" value="Genomic_DNA"/>
</dbReference>
<protein>
    <recommendedName>
        <fullName evidence="1">DUF5618 domain-containing protein</fullName>
    </recommendedName>
</protein>